<dbReference type="OrthoDB" id="252257at2"/>
<keyword evidence="3" id="KW-1185">Reference proteome</keyword>
<name>A0A2W0H6V1_9BACI</name>
<gene>
    <name evidence="2" type="ORF">CR205_14305</name>
</gene>
<dbReference type="Pfam" id="PF13181">
    <property type="entry name" value="TPR_8"/>
    <property type="match status" value="1"/>
</dbReference>
<evidence type="ECO:0000259" key="1">
    <source>
        <dbReference type="PROSITE" id="PS50943"/>
    </source>
</evidence>
<protein>
    <recommendedName>
        <fullName evidence="1">HTH cro/C1-type domain-containing protein</fullName>
    </recommendedName>
</protein>
<dbReference type="SMART" id="SM00028">
    <property type="entry name" value="TPR"/>
    <property type="match status" value="3"/>
</dbReference>
<organism evidence="2 3">
    <name type="scientific">Alteribacter lacisalsi</name>
    <dbReference type="NCBI Taxonomy" id="2045244"/>
    <lineage>
        <taxon>Bacteria</taxon>
        <taxon>Bacillati</taxon>
        <taxon>Bacillota</taxon>
        <taxon>Bacilli</taxon>
        <taxon>Bacillales</taxon>
        <taxon>Bacillaceae</taxon>
        <taxon>Alteribacter</taxon>
    </lineage>
</organism>
<dbReference type="CDD" id="cd00093">
    <property type="entry name" value="HTH_XRE"/>
    <property type="match status" value="1"/>
</dbReference>
<evidence type="ECO:0000313" key="3">
    <source>
        <dbReference type="Proteomes" id="UP000248066"/>
    </source>
</evidence>
<dbReference type="SUPFAM" id="SSF48452">
    <property type="entry name" value="TPR-like"/>
    <property type="match status" value="2"/>
</dbReference>
<dbReference type="AlphaFoldDB" id="A0A2W0H6V1"/>
<dbReference type="SUPFAM" id="SSF47413">
    <property type="entry name" value="lambda repressor-like DNA-binding domains"/>
    <property type="match status" value="1"/>
</dbReference>
<dbReference type="Gene3D" id="1.10.260.40">
    <property type="entry name" value="lambda repressor-like DNA-binding domains"/>
    <property type="match status" value="1"/>
</dbReference>
<dbReference type="EMBL" id="PDOF01000002">
    <property type="protein sequence ID" value="PYZ96847.1"/>
    <property type="molecule type" value="Genomic_DNA"/>
</dbReference>
<dbReference type="Proteomes" id="UP000248066">
    <property type="component" value="Unassembled WGS sequence"/>
</dbReference>
<comment type="caution">
    <text evidence="2">The sequence shown here is derived from an EMBL/GenBank/DDBJ whole genome shotgun (WGS) entry which is preliminary data.</text>
</comment>
<dbReference type="InterPro" id="IPR010982">
    <property type="entry name" value="Lambda_DNA-bd_dom_sf"/>
</dbReference>
<accession>A0A2W0H6V1</accession>
<proteinExistence type="predicted"/>
<dbReference type="PROSITE" id="PS50943">
    <property type="entry name" value="HTH_CROC1"/>
    <property type="match status" value="1"/>
</dbReference>
<dbReference type="InterPro" id="IPR019734">
    <property type="entry name" value="TPR_rpt"/>
</dbReference>
<reference evidence="2 3" key="1">
    <citation type="submission" date="2017-10" db="EMBL/GenBank/DDBJ databases">
        <title>Bacillus sp. nov., a halophilic bacterium isolated from a Yangshapao Lake.</title>
        <authorList>
            <person name="Wang H."/>
        </authorList>
    </citation>
    <scope>NUCLEOTIDE SEQUENCE [LARGE SCALE GENOMIC DNA]</scope>
    <source>
        <strain evidence="2 3">YSP-3</strain>
    </source>
</reference>
<dbReference type="GO" id="GO:0003677">
    <property type="term" value="F:DNA binding"/>
    <property type="evidence" value="ECO:0007669"/>
    <property type="project" value="InterPro"/>
</dbReference>
<dbReference type="RefSeq" id="WP_110520787.1">
    <property type="nucleotide sequence ID" value="NZ_PDOF01000002.1"/>
</dbReference>
<sequence length="427" mass="50482">MNGKILKYHRLKQRKKQGEVAKGICSISYYSKIENDQIDVGNELMEQLLERLEIHDTVKAVHDEKKLKERIHQMNELIIDRELDESENLSNVLHDQLQYVQNPHLIVFFEIILARFRFLRGEHASGQALLEKNESFVKEIEDAELKFHFLKMKSVYHFLNQQAETAIVLLKEADGLRASLHLPHKDVVDLYYMLGVCSYRVKDINASMYYMKEAVRVYDSNYDYQRSGDCRLMLGLCYKGIGQYESAEKQYELAMKLAKNIQHKQLEGKVLQAKGELFSARGLSLEAITVFQMSYRLRKGTDRLICIRSILKEFHKMGQYSELLSWIDHGFEILKEAGTKTRSFLVEQYRYHFTYYRHIATPGENGDFEDILKDEIVPFFEKHERYEDVHIYAKDLAERYERKQHHRKAAMYYKKAVKALEVMNYEI</sequence>
<dbReference type="InterPro" id="IPR001387">
    <property type="entry name" value="Cro/C1-type_HTH"/>
</dbReference>
<feature type="domain" description="HTH cro/C1-type" evidence="1">
    <location>
        <begin position="6"/>
        <end position="58"/>
    </location>
</feature>
<evidence type="ECO:0000313" key="2">
    <source>
        <dbReference type="EMBL" id="PYZ96847.1"/>
    </source>
</evidence>
<dbReference type="Gene3D" id="1.25.40.10">
    <property type="entry name" value="Tetratricopeptide repeat domain"/>
    <property type="match status" value="1"/>
</dbReference>
<dbReference type="SMART" id="SM00530">
    <property type="entry name" value="HTH_XRE"/>
    <property type="match status" value="1"/>
</dbReference>
<dbReference type="InterPro" id="IPR011990">
    <property type="entry name" value="TPR-like_helical_dom_sf"/>
</dbReference>